<dbReference type="AlphaFoldDB" id="A0AAD5ZDA2"/>
<dbReference type="GO" id="GO:0000166">
    <property type="term" value="F:nucleotide binding"/>
    <property type="evidence" value="ECO:0007669"/>
    <property type="project" value="UniProtKB-KW"/>
</dbReference>
<comment type="caution">
    <text evidence="7">The sequence shown here is derived from an EMBL/GenBank/DDBJ whole genome shotgun (WGS) entry which is preliminary data.</text>
</comment>
<keyword evidence="5" id="KW-0611">Plant defense</keyword>
<gene>
    <name evidence="7" type="ORF">LUZ61_020584</name>
</gene>
<evidence type="ECO:0000256" key="1">
    <source>
        <dbReference type="ARBA" id="ARBA00008894"/>
    </source>
</evidence>
<keyword evidence="4" id="KW-0547">Nucleotide-binding</keyword>
<evidence type="ECO:0000313" key="8">
    <source>
        <dbReference type="Proteomes" id="UP001210211"/>
    </source>
</evidence>
<organism evidence="7 8">
    <name type="scientific">Rhynchospora tenuis</name>
    <dbReference type="NCBI Taxonomy" id="198213"/>
    <lineage>
        <taxon>Eukaryota</taxon>
        <taxon>Viridiplantae</taxon>
        <taxon>Streptophyta</taxon>
        <taxon>Embryophyta</taxon>
        <taxon>Tracheophyta</taxon>
        <taxon>Spermatophyta</taxon>
        <taxon>Magnoliopsida</taxon>
        <taxon>Liliopsida</taxon>
        <taxon>Poales</taxon>
        <taxon>Cyperaceae</taxon>
        <taxon>Cyperoideae</taxon>
        <taxon>Rhynchosporeae</taxon>
        <taxon>Rhynchospora</taxon>
    </lineage>
</organism>
<evidence type="ECO:0000256" key="2">
    <source>
        <dbReference type="ARBA" id="ARBA00022614"/>
    </source>
</evidence>
<proteinExistence type="inferred from homology"/>
<dbReference type="Proteomes" id="UP001210211">
    <property type="component" value="Unassembled WGS sequence"/>
</dbReference>
<evidence type="ECO:0000259" key="6">
    <source>
        <dbReference type="Pfam" id="PF18052"/>
    </source>
</evidence>
<dbReference type="InterPro" id="IPR041118">
    <property type="entry name" value="Rx_N"/>
</dbReference>
<comment type="similarity">
    <text evidence="1">Belongs to the disease resistance NB-LRR family.</text>
</comment>
<keyword evidence="8" id="KW-1185">Reference proteome</keyword>
<protein>
    <recommendedName>
        <fullName evidence="6">Disease resistance N-terminal domain-containing protein</fullName>
    </recommendedName>
</protein>
<accession>A0AAD5ZDA2</accession>
<reference evidence="7 8" key="1">
    <citation type="journal article" date="2022" name="Cell">
        <title>Repeat-based holocentromeres influence genome architecture and karyotype evolution.</title>
        <authorList>
            <person name="Hofstatter P.G."/>
            <person name="Thangavel G."/>
            <person name="Lux T."/>
            <person name="Neumann P."/>
            <person name="Vondrak T."/>
            <person name="Novak P."/>
            <person name="Zhang M."/>
            <person name="Costa L."/>
            <person name="Castellani M."/>
            <person name="Scott A."/>
            <person name="Toegelov H."/>
            <person name="Fuchs J."/>
            <person name="Mata-Sucre Y."/>
            <person name="Dias Y."/>
            <person name="Vanzela A.L.L."/>
            <person name="Huettel B."/>
            <person name="Almeida C.C.S."/>
            <person name="Simkova H."/>
            <person name="Souza G."/>
            <person name="Pedrosa-Harand A."/>
            <person name="Macas J."/>
            <person name="Mayer K.F.X."/>
            <person name="Houben A."/>
            <person name="Marques A."/>
        </authorList>
    </citation>
    <scope>NUCLEOTIDE SEQUENCE [LARGE SCALE GENOMIC DNA]</scope>
    <source>
        <strain evidence="7">RhyTen1mFocal</strain>
    </source>
</reference>
<feature type="domain" description="Disease resistance N-terminal" evidence="6">
    <location>
        <begin position="54"/>
        <end position="100"/>
    </location>
</feature>
<evidence type="ECO:0000313" key="7">
    <source>
        <dbReference type="EMBL" id="KAJ3691420.1"/>
    </source>
</evidence>
<keyword evidence="3" id="KW-0677">Repeat</keyword>
<name>A0AAD5ZDA2_9POAL</name>
<dbReference type="Pfam" id="PF18052">
    <property type="entry name" value="Rx_N"/>
    <property type="match status" value="1"/>
</dbReference>
<evidence type="ECO:0000256" key="5">
    <source>
        <dbReference type="ARBA" id="ARBA00022821"/>
    </source>
</evidence>
<keyword evidence="2" id="KW-0433">Leucine-rich repeat</keyword>
<dbReference type="EMBL" id="JAMRDG010000002">
    <property type="protein sequence ID" value="KAJ3691420.1"/>
    <property type="molecule type" value="Genomic_DNA"/>
</dbReference>
<evidence type="ECO:0000256" key="4">
    <source>
        <dbReference type="ARBA" id="ARBA00022741"/>
    </source>
</evidence>
<dbReference type="GO" id="GO:0006952">
    <property type="term" value="P:defense response"/>
    <property type="evidence" value="ECO:0007669"/>
    <property type="project" value="UniProtKB-KW"/>
</dbReference>
<sequence length="119" mass="13062">MPATVAAIAVTGLGWVASPITSRLINQGFSYVGMEIPGELVELETDILPKISLAIKAASKSTNVPELKLWLQRLKDAYYQVEDLLDEAEYQRVDKLVKHGNKRLKVPITSSSVIKPSAK</sequence>
<dbReference type="Gene3D" id="1.20.5.4130">
    <property type="match status" value="1"/>
</dbReference>
<evidence type="ECO:0000256" key="3">
    <source>
        <dbReference type="ARBA" id="ARBA00022737"/>
    </source>
</evidence>